<organism evidence="1">
    <name type="scientific">marine metagenome</name>
    <dbReference type="NCBI Taxonomy" id="408172"/>
    <lineage>
        <taxon>unclassified sequences</taxon>
        <taxon>metagenomes</taxon>
        <taxon>ecological metagenomes</taxon>
    </lineage>
</organism>
<proteinExistence type="predicted"/>
<evidence type="ECO:0000313" key="1">
    <source>
        <dbReference type="EMBL" id="SVB70665.1"/>
    </source>
</evidence>
<accession>A0A382G789</accession>
<sequence length="32" mass="3910">MNQKFIFWYELTKEDTFPEKRFAEGEGRHGAF</sequence>
<dbReference type="EMBL" id="UINC01053754">
    <property type="protein sequence ID" value="SVB70665.1"/>
    <property type="molecule type" value="Genomic_DNA"/>
</dbReference>
<protein>
    <submittedName>
        <fullName evidence="1">Uncharacterized protein</fullName>
    </submittedName>
</protein>
<dbReference type="AlphaFoldDB" id="A0A382G789"/>
<gene>
    <name evidence="1" type="ORF">METZ01_LOCUS223519</name>
</gene>
<reference evidence="1" key="1">
    <citation type="submission" date="2018-05" db="EMBL/GenBank/DDBJ databases">
        <authorList>
            <person name="Lanie J.A."/>
            <person name="Ng W.-L."/>
            <person name="Kazmierczak K.M."/>
            <person name="Andrzejewski T.M."/>
            <person name="Davidsen T.M."/>
            <person name="Wayne K.J."/>
            <person name="Tettelin H."/>
            <person name="Glass J.I."/>
            <person name="Rusch D."/>
            <person name="Podicherti R."/>
            <person name="Tsui H.-C.T."/>
            <person name="Winkler M.E."/>
        </authorList>
    </citation>
    <scope>NUCLEOTIDE SEQUENCE</scope>
</reference>
<name>A0A382G789_9ZZZZ</name>